<evidence type="ECO:0000313" key="2">
    <source>
        <dbReference type="EMBL" id="MBY0756500.1"/>
    </source>
</evidence>
<protein>
    <submittedName>
        <fullName evidence="2">Uncharacterized protein</fullName>
    </submittedName>
</protein>
<keyword evidence="1" id="KW-0732">Signal</keyword>
<dbReference type="Proteomes" id="UP001299068">
    <property type="component" value="Unassembled WGS sequence"/>
</dbReference>
<keyword evidence="3" id="KW-1185">Reference proteome</keyword>
<sequence length="153" mass="16721">MKLSKISLFTSTLIVSSVLFTPISSFASEINPVHTITPRAHITGGGGALRPQTSKILYLSKYELEKYYGKKFTSGSSTADYIVSALIGVKNAQLGFFTGLTFAMVDEAVNRRASTLNNIKNNILYKGARGIKLSMKGKPSGYPVLSITFDTWW</sequence>
<dbReference type="RefSeq" id="WP_221861744.1">
    <property type="nucleotide sequence ID" value="NZ_JAIKTU010000011.1"/>
</dbReference>
<reference evidence="2 3" key="1">
    <citation type="journal article" date="2021" name="Cell Host Microbe">
        <title>in vivo commensal control of Clostridioides difficile virulence.</title>
        <authorList>
            <person name="Girinathan B.P."/>
            <person name="Dibenedetto N."/>
            <person name="Worley J.N."/>
            <person name="Peltier J."/>
            <person name="Arrieta-Ortiz M.L."/>
            <person name="Rupa Christinal Immanuel S."/>
            <person name="Lavin R."/>
            <person name="Delaney M.L."/>
            <person name="Cummins C."/>
            <person name="Hoffmann M."/>
            <person name="Luo Y."/>
            <person name="Gonzalez-Escalona N."/>
            <person name="Allard M."/>
            <person name="Onderdonk A.B."/>
            <person name="Gerber G.K."/>
            <person name="Sonenshein A.L."/>
            <person name="Baliga N."/>
            <person name="Dupuy B."/>
            <person name="Bry L."/>
        </authorList>
    </citation>
    <scope>NUCLEOTIDE SEQUENCE [LARGE SCALE GENOMIC DNA]</scope>
    <source>
        <strain evidence="2 3">DSM 599</strain>
    </source>
</reference>
<organism evidence="2 3">
    <name type="scientific">Clostridium sardiniense</name>
    <name type="common">Clostridium absonum</name>
    <dbReference type="NCBI Taxonomy" id="29369"/>
    <lineage>
        <taxon>Bacteria</taxon>
        <taxon>Bacillati</taxon>
        <taxon>Bacillota</taxon>
        <taxon>Clostridia</taxon>
        <taxon>Eubacteriales</taxon>
        <taxon>Clostridiaceae</taxon>
        <taxon>Clostridium</taxon>
    </lineage>
</organism>
<dbReference type="EMBL" id="JAIKTU010000011">
    <property type="protein sequence ID" value="MBY0756500.1"/>
    <property type="molecule type" value="Genomic_DNA"/>
</dbReference>
<comment type="caution">
    <text evidence="2">The sequence shown here is derived from an EMBL/GenBank/DDBJ whole genome shotgun (WGS) entry which is preliminary data.</text>
</comment>
<evidence type="ECO:0000256" key="1">
    <source>
        <dbReference type="SAM" id="SignalP"/>
    </source>
</evidence>
<accession>A0ABS7L0A9</accession>
<gene>
    <name evidence="2" type="ORF">K5V21_13700</name>
</gene>
<feature type="chain" id="PRO_5046585778" evidence="1">
    <location>
        <begin position="28"/>
        <end position="153"/>
    </location>
</feature>
<name>A0ABS7L0A9_CLOSR</name>
<proteinExistence type="predicted"/>
<evidence type="ECO:0000313" key="3">
    <source>
        <dbReference type="Proteomes" id="UP001299068"/>
    </source>
</evidence>
<feature type="signal peptide" evidence="1">
    <location>
        <begin position="1"/>
        <end position="27"/>
    </location>
</feature>